<organism evidence="2 3">
    <name type="scientific">Aureimonas altamirensis</name>
    <dbReference type="NCBI Taxonomy" id="370622"/>
    <lineage>
        <taxon>Bacteria</taxon>
        <taxon>Pseudomonadati</taxon>
        <taxon>Pseudomonadota</taxon>
        <taxon>Alphaproteobacteria</taxon>
        <taxon>Hyphomicrobiales</taxon>
        <taxon>Aurantimonadaceae</taxon>
        <taxon>Aureimonas</taxon>
    </lineage>
</organism>
<dbReference type="Gene3D" id="3.30.70.100">
    <property type="match status" value="1"/>
</dbReference>
<dbReference type="STRING" id="370622.LA66_16865"/>
<feature type="domain" description="ABM" evidence="1">
    <location>
        <begin position="3"/>
        <end position="93"/>
    </location>
</feature>
<evidence type="ECO:0000313" key="2">
    <source>
        <dbReference type="EMBL" id="KHJ53605.1"/>
    </source>
</evidence>
<keyword evidence="2" id="KW-0560">Oxidoreductase</keyword>
<keyword evidence="2" id="KW-0503">Monooxygenase</keyword>
<dbReference type="InterPro" id="IPR007138">
    <property type="entry name" value="ABM_dom"/>
</dbReference>
<sequence>MTETYVITFHLRPGQGDRFRDLLDPVLDAMRHEDTFVRAALHTDPDDPNVFQLHETWTDRDDVLNVQLKRPYRAEWHAALDSLLAEPRDIRIWQTLRADP</sequence>
<dbReference type="RefSeq" id="WP_039195087.1">
    <property type="nucleotide sequence ID" value="NZ_JRFJ01000005.1"/>
</dbReference>
<dbReference type="SUPFAM" id="SSF54909">
    <property type="entry name" value="Dimeric alpha+beta barrel"/>
    <property type="match status" value="1"/>
</dbReference>
<dbReference type="OrthoDB" id="9812192at2"/>
<comment type="caution">
    <text evidence="2">The sequence shown here is derived from an EMBL/GenBank/DDBJ whole genome shotgun (WGS) entry which is preliminary data.</text>
</comment>
<evidence type="ECO:0000259" key="1">
    <source>
        <dbReference type="PROSITE" id="PS51725"/>
    </source>
</evidence>
<dbReference type="PROSITE" id="PS51725">
    <property type="entry name" value="ABM"/>
    <property type="match status" value="1"/>
</dbReference>
<accession>A0A0B1Q431</accession>
<reference evidence="2 3" key="1">
    <citation type="submission" date="2014-09" db="EMBL/GenBank/DDBJ databases">
        <title>Isolation and characterization of Aurantimonas altamirensis ON-56566 from clinical sample following a dog bite.</title>
        <authorList>
            <person name="Eshaghi A."/>
            <person name="Li A."/>
            <person name="Shahinas D."/>
            <person name="Bahn P."/>
            <person name="Kus J.V."/>
            <person name="Patel S.N."/>
        </authorList>
    </citation>
    <scope>NUCLEOTIDE SEQUENCE [LARGE SCALE GENOMIC DNA]</scope>
    <source>
        <strain evidence="2 3">ON-56566</strain>
    </source>
</reference>
<gene>
    <name evidence="2" type="ORF">LA66_16865</name>
</gene>
<evidence type="ECO:0000313" key="3">
    <source>
        <dbReference type="Proteomes" id="UP000030826"/>
    </source>
</evidence>
<dbReference type="GO" id="GO:0004497">
    <property type="term" value="F:monooxygenase activity"/>
    <property type="evidence" value="ECO:0007669"/>
    <property type="project" value="UniProtKB-KW"/>
</dbReference>
<name>A0A0B1Q431_9HYPH</name>
<proteinExistence type="predicted"/>
<dbReference type="Pfam" id="PF03992">
    <property type="entry name" value="ABM"/>
    <property type="match status" value="1"/>
</dbReference>
<dbReference type="AlphaFoldDB" id="A0A0B1Q431"/>
<dbReference type="InterPro" id="IPR011008">
    <property type="entry name" value="Dimeric_a/b-barrel"/>
</dbReference>
<protein>
    <submittedName>
        <fullName evidence="2">Antibiotic biosynthesis monooxygenase</fullName>
    </submittedName>
</protein>
<dbReference type="Proteomes" id="UP000030826">
    <property type="component" value="Unassembled WGS sequence"/>
</dbReference>
<dbReference type="EMBL" id="JRFJ01000005">
    <property type="protein sequence ID" value="KHJ53605.1"/>
    <property type="molecule type" value="Genomic_DNA"/>
</dbReference>